<gene>
    <name evidence="1" type="ORF">AFUS01_LOCUS33745</name>
</gene>
<dbReference type="AlphaFoldDB" id="A0A8J2L168"/>
<name>A0A8J2L168_9HEXA</name>
<reference evidence="1" key="1">
    <citation type="submission" date="2021-06" db="EMBL/GenBank/DDBJ databases">
        <authorList>
            <person name="Hodson N. C."/>
            <person name="Mongue J. A."/>
            <person name="Jaron S. K."/>
        </authorList>
    </citation>
    <scope>NUCLEOTIDE SEQUENCE</scope>
</reference>
<protein>
    <submittedName>
        <fullName evidence="1">Uncharacterized protein</fullName>
    </submittedName>
</protein>
<dbReference type="EMBL" id="CAJVCH010529823">
    <property type="protein sequence ID" value="CAG7823533.1"/>
    <property type="molecule type" value="Genomic_DNA"/>
</dbReference>
<sequence>MAAVEIGPDEIATKSIITSKNLPECSNYEFLNTQLQLFNGERQDYGKTEKLYKIYQRAAQQLFGSVVNENMSAEHALFIKSSKRLDLFYNSIFQHQVLNYFEINEGPLFGACILAESLHPKGSVQTPTSFSYNGPEIVEFNKSAFAERDVHLPPFDLQKGFSRVVLSETFQSHKIPLEVDAHYFLDGTNGAEGKIVIICLKCDEDG</sequence>
<proteinExistence type="predicted"/>
<feature type="non-terminal residue" evidence="1">
    <location>
        <position position="206"/>
    </location>
</feature>
<comment type="caution">
    <text evidence="1">The sequence shown here is derived from an EMBL/GenBank/DDBJ whole genome shotgun (WGS) entry which is preliminary data.</text>
</comment>
<organism evidence="1 2">
    <name type="scientific">Allacma fusca</name>
    <dbReference type="NCBI Taxonomy" id="39272"/>
    <lineage>
        <taxon>Eukaryota</taxon>
        <taxon>Metazoa</taxon>
        <taxon>Ecdysozoa</taxon>
        <taxon>Arthropoda</taxon>
        <taxon>Hexapoda</taxon>
        <taxon>Collembola</taxon>
        <taxon>Symphypleona</taxon>
        <taxon>Sminthuridae</taxon>
        <taxon>Allacma</taxon>
    </lineage>
</organism>
<evidence type="ECO:0000313" key="1">
    <source>
        <dbReference type="EMBL" id="CAG7823533.1"/>
    </source>
</evidence>
<evidence type="ECO:0000313" key="2">
    <source>
        <dbReference type="Proteomes" id="UP000708208"/>
    </source>
</evidence>
<accession>A0A8J2L168</accession>
<keyword evidence="2" id="KW-1185">Reference proteome</keyword>
<dbReference type="Proteomes" id="UP000708208">
    <property type="component" value="Unassembled WGS sequence"/>
</dbReference>